<dbReference type="PANTHER" id="PTHR15680:SF9">
    <property type="entry name" value="LARGE RIBOSOMAL SUBUNIT PROTEIN BL19M"/>
    <property type="match status" value="1"/>
</dbReference>
<dbReference type="AlphaFoldDB" id="A0A857NB86"/>
<organism evidence="6 7">
    <name type="scientific">Candidatus Chazhemtobacterium aquaticus</name>
    <dbReference type="NCBI Taxonomy" id="2715735"/>
    <lineage>
        <taxon>Bacteria</taxon>
        <taxon>Candidatus Chazhemtobacteraceae</taxon>
        <taxon>Candidatus Chazhemtobacterium</taxon>
    </lineage>
</organism>
<evidence type="ECO:0000256" key="5">
    <source>
        <dbReference type="SAM" id="MobiDB-lite"/>
    </source>
</evidence>
<evidence type="ECO:0000256" key="1">
    <source>
        <dbReference type="ARBA" id="ARBA00005781"/>
    </source>
</evidence>
<comment type="function">
    <text evidence="4">This protein is located at the 30S-50S ribosomal subunit interface and may play a role in the structure and function of the aminoacyl-tRNA binding site.</text>
</comment>
<dbReference type="GO" id="GO:0003735">
    <property type="term" value="F:structural constituent of ribosome"/>
    <property type="evidence" value="ECO:0007669"/>
    <property type="project" value="InterPro"/>
</dbReference>
<keyword evidence="2 6" id="KW-0689">Ribosomal protein</keyword>
<dbReference type="Proteomes" id="UP000463983">
    <property type="component" value="Chromosome"/>
</dbReference>
<dbReference type="GO" id="GO:0006412">
    <property type="term" value="P:translation"/>
    <property type="evidence" value="ECO:0007669"/>
    <property type="project" value="InterPro"/>
</dbReference>
<accession>A0A857NB86</accession>
<keyword evidence="3 4" id="KW-0687">Ribonucleoprotein</keyword>
<dbReference type="KEGG" id="caqa:MICH65_0639"/>
<dbReference type="InterPro" id="IPR008991">
    <property type="entry name" value="Translation_prot_SH3-like_sf"/>
</dbReference>
<name>A0A857NB86_9BACT</name>
<protein>
    <recommendedName>
        <fullName evidence="4">50S ribosomal protein L19</fullName>
    </recommendedName>
</protein>
<evidence type="ECO:0000313" key="7">
    <source>
        <dbReference type="Proteomes" id="UP000463983"/>
    </source>
</evidence>
<gene>
    <name evidence="6" type="ORF">MICH65_0639</name>
</gene>
<proteinExistence type="inferred from homology"/>
<evidence type="ECO:0000256" key="3">
    <source>
        <dbReference type="ARBA" id="ARBA00023274"/>
    </source>
</evidence>
<comment type="similarity">
    <text evidence="1 4">Belongs to the bacterial ribosomal protein bL19 family.</text>
</comment>
<feature type="region of interest" description="Disordered" evidence="5">
    <location>
        <begin position="144"/>
        <end position="176"/>
    </location>
</feature>
<dbReference type="NCBIfam" id="TIGR01024">
    <property type="entry name" value="rplS_bact"/>
    <property type="match status" value="1"/>
</dbReference>
<dbReference type="EMBL" id="CP047901">
    <property type="protein sequence ID" value="QHO63620.1"/>
    <property type="molecule type" value="Genomic_DNA"/>
</dbReference>
<dbReference type="Gene3D" id="2.30.30.790">
    <property type="match status" value="1"/>
</dbReference>
<dbReference type="RefSeq" id="WP_161931993.1">
    <property type="nucleotide sequence ID" value="NZ_CP047901.1"/>
</dbReference>
<dbReference type="InterPro" id="IPR001857">
    <property type="entry name" value="Ribosomal_bL19"/>
</dbReference>
<evidence type="ECO:0000313" key="6">
    <source>
        <dbReference type="EMBL" id="QHO63620.1"/>
    </source>
</evidence>
<dbReference type="PANTHER" id="PTHR15680">
    <property type="entry name" value="RIBOSOMAL PROTEIN L19"/>
    <property type="match status" value="1"/>
</dbReference>
<reference evidence="7" key="1">
    <citation type="journal article" date="2020" name="Microorganisms">
        <title>Complete Genome of a Member of a New Bacterial Lineage in the Microgenomates Group Reveals an Unusual Nucleotide Composition Disparity Between Two Strands of DNA and Limited Metabolic Potential.</title>
        <authorList>
            <person name="Kadnikov V.V."/>
            <person name="Mardanov A.V."/>
            <person name="Beletsky A.V."/>
            <person name="Karnachuk O.V."/>
            <person name="Ravin N.V."/>
        </authorList>
    </citation>
    <scope>NUCLEOTIDE SEQUENCE [LARGE SCALE GENOMIC DNA]</scope>
</reference>
<dbReference type="Pfam" id="PF01245">
    <property type="entry name" value="Ribosomal_L19"/>
    <property type="match status" value="1"/>
</dbReference>
<dbReference type="PRINTS" id="PR00061">
    <property type="entry name" value="RIBOSOMALL19"/>
</dbReference>
<feature type="compositionally biased region" description="Basic and acidic residues" evidence="5">
    <location>
        <begin position="144"/>
        <end position="160"/>
    </location>
</feature>
<dbReference type="InterPro" id="IPR038657">
    <property type="entry name" value="Ribosomal_bL19_sf"/>
</dbReference>
<keyword evidence="7" id="KW-1185">Reference proteome</keyword>
<evidence type="ECO:0000256" key="4">
    <source>
        <dbReference type="RuleBase" id="RU000559"/>
    </source>
</evidence>
<sequence>MANILNWRDQVKFGSGDTIRVHQTVREGNKTRIQIFEGLVVRIKGHGGLKSFTVRKIAAGGIGVERIFPEESPTVTKVEVTKRGQVRRAHLGYLRGREGKRATKVKDSFVKGVSQNIEEQVVVKEEMTSEEELIARRAAKAAKEQRLAKKADQAGKEKKKADKKKKIQRKEKVFVR</sequence>
<dbReference type="GO" id="GO:0022625">
    <property type="term" value="C:cytosolic large ribosomal subunit"/>
    <property type="evidence" value="ECO:0007669"/>
    <property type="project" value="TreeGrafter"/>
</dbReference>
<evidence type="ECO:0000256" key="2">
    <source>
        <dbReference type="ARBA" id="ARBA00022980"/>
    </source>
</evidence>
<dbReference type="SUPFAM" id="SSF50104">
    <property type="entry name" value="Translation proteins SH3-like domain"/>
    <property type="match status" value="1"/>
</dbReference>